<organism evidence="3 4">
    <name type="scientific">Fusarium falciforme</name>
    <dbReference type="NCBI Taxonomy" id="195108"/>
    <lineage>
        <taxon>Eukaryota</taxon>
        <taxon>Fungi</taxon>
        <taxon>Dikarya</taxon>
        <taxon>Ascomycota</taxon>
        <taxon>Pezizomycotina</taxon>
        <taxon>Sordariomycetes</taxon>
        <taxon>Hypocreomycetidae</taxon>
        <taxon>Hypocreales</taxon>
        <taxon>Nectriaceae</taxon>
        <taxon>Fusarium</taxon>
        <taxon>Fusarium solani species complex</taxon>
    </lineage>
</organism>
<dbReference type="Proteomes" id="UP001152087">
    <property type="component" value="Unassembled WGS sequence"/>
</dbReference>
<name>A0A9W8UVM3_9HYPO</name>
<evidence type="ECO:0000313" key="3">
    <source>
        <dbReference type="EMBL" id="KAJ4178805.1"/>
    </source>
</evidence>
<dbReference type="PROSITE" id="PS51257">
    <property type="entry name" value="PROKAR_LIPOPROTEIN"/>
    <property type="match status" value="1"/>
</dbReference>
<comment type="caution">
    <text evidence="3">The sequence shown here is derived from an EMBL/GenBank/DDBJ whole genome shotgun (WGS) entry which is preliminary data.</text>
</comment>
<evidence type="ECO:0000256" key="1">
    <source>
        <dbReference type="SAM" id="MobiDB-lite"/>
    </source>
</evidence>
<gene>
    <name evidence="3" type="ORF">NW755_012920</name>
</gene>
<protein>
    <submittedName>
        <fullName evidence="3">Uncharacterized protein</fullName>
    </submittedName>
</protein>
<dbReference type="EMBL" id="JAOQAV010000067">
    <property type="protein sequence ID" value="KAJ4178805.1"/>
    <property type="molecule type" value="Genomic_DNA"/>
</dbReference>
<proteinExistence type="predicted"/>
<feature type="region of interest" description="Disordered" evidence="1">
    <location>
        <begin position="44"/>
        <end position="97"/>
    </location>
</feature>
<reference evidence="3" key="1">
    <citation type="submission" date="2022-09" db="EMBL/GenBank/DDBJ databases">
        <title>Fusarium specimens isolated from Avocado Roots.</title>
        <authorList>
            <person name="Stajich J."/>
            <person name="Roper C."/>
            <person name="Heimlech-Rivalta G."/>
        </authorList>
    </citation>
    <scope>NUCLEOTIDE SEQUENCE</scope>
    <source>
        <strain evidence="3">A02</strain>
    </source>
</reference>
<sequence>MKLSVFVIAALASLGAAQSCAGGAGFCDGSGHCQDGSGVVSPDVDPECVDGDAANGGATRGSRGGAAAAGNNANGGNGGNGANNANDDDNGASRNNINQGGPCAGGAGFCDGSGHCQDGSGVVSPDVDPECFV</sequence>
<feature type="signal peptide" evidence="2">
    <location>
        <begin position="1"/>
        <end position="17"/>
    </location>
</feature>
<feature type="chain" id="PRO_5040890601" evidence="2">
    <location>
        <begin position="18"/>
        <end position="133"/>
    </location>
</feature>
<evidence type="ECO:0000313" key="4">
    <source>
        <dbReference type="Proteomes" id="UP001152087"/>
    </source>
</evidence>
<dbReference type="AlphaFoldDB" id="A0A9W8UVM3"/>
<keyword evidence="2" id="KW-0732">Signal</keyword>
<keyword evidence="4" id="KW-1185">Reference proteome</keyword>
<accession>A0A9W8UVM3</accession>
<evidence type="ECO:0000256" key="2">
    <source>
        <dbReference type="SAM" id="SignalP"/>
    </source>
</evidence>